<dbReference type="GO" id="GO:0007059">
    <property type="term" value="P:chromosome segregation"/>
    <property type="evidence" value="ECO:0007669"/>
    <property type="project" value="UniProtKB-UniRule"/>
</dbReference>
<dbReference type="PIRSF" id="PIRSF037785">
    <property type="entry name" value="RecU"/>
    <property type="match status" value="1"/>
</dbReference>
<dbReference type="GO" id="GO:0006281">
    <property type="term" value="P:DNA repair"/>
    <property type="evidence" value="ECO:0007669"/>
    <property type="project" value="UniProtKB-UniRule"/>
</dbReference>
<keyword evidence="10 13" id="KW-0234">DNA repair</keyword>
<comment type="cofactor">
    <cofactor evidence="13">
        <name>Mg(2+)</name>
        <dbReference type="ChEBI" id="CHEBI:18420"/>
    </cofactor>
    <text evidence="13">Binds 1 Mg(2+) ion per subunit.</text>
</comment>
<comment type="catalytic activity">
    <reaction evidence="13">
        <text>Endonucleolytic cleavage at a junction such as a reciprocal single-stranded crossover between two homologous DNA duplexes (Holliday junction).</text>
        <dbReference type="EC" id="3.1.21.10"/>
    </reaction>
</comment>
<dbReference type="InterPro" id="IPR011856">
    <property type="entry name" value="tRNA_endonuc-like_dom_sf"/>
</dbReference>
<comment type="caution">
    <text evidence="14">The sequence shown here is derived from an EMBL/GenBank/DDBJ whole genome shotgun (WGS) entry which is preliminary data.</text>
</comment>
<dbReference type="GO" id="GO:0003676">
    <property type="term" value="F:nucleic acid binding"/>
    <property type="evidence" value="ECO:0007669"/>
    <property type="project" value="InterPro"/>
</dbReference>
<evidence type="ECO:0000256" key="1">
    <source>
        <dbReference type="ARBA" id="ARBA00004496"/>
    </source>
</evidence>
<comment type="similarity">
    <text evidence="11 13">Belongs to the RecU family.</text>
</comment>
<dbReference type="EMBL" id="LILD01000001">
    <property type="protein sequence ID" value="KOO39913.1"/>
    <property type="molecule type" value="Genomic_DNA"/>
</dbReference>
<dbReference type="CDD" id="cd22354">
    <property type="entry name" value="RecU-like"/>
    <property type="match status" value="1"/>
</dbReference>
<evidence type="ECO:0000256" key="13">
    <source>
        <dbReference type="HAMAP-Rule" id="MF_00130"/>
    </source>
</evidence>
<feature type="site" description="Transition state stabilizer" evidence="13">
    <location>
        <position position="76"/>
    </location>
</feature>
<evidence type="ECO:0000256" key="4">
    <source>
        <dbReference type="ARBA" id="ARBA00022723"/>
    </source>
</evidence>
<keyword evidence="4 13" id="KW-0479">Metal-binding</keyword>
<dbReference type="SUPFAM" id="SSF52980">
    <property type="entry name" value="Restriction endonuclease-like"/>
    <property type="match status" value="1"/>
</dbReference>
<comment type="subcellular location">
    <subcellularLocation>
        <location evidence="1 13">Cytoplasm</location>
    </subcellularLocation>
</comment>
<proteinExistence type="inferred from homology"/>
<sequence>MTVSYGKRGMALEQGIIHTNSTYRAQGIAIVDKIPTPWRVYYDKRSNRSQATPLEKSTVDFSGTIRGGRSIHFEAKSTQNKTSFPLKNVSDHQVDYLSYVHCLGAISFFIIEFETLNERYLVPIDFIVACWERMKQGGRKSIAINELRENSWLIPTTNVYCDYLSIVFKHLWE</sequence>
<feature type="binding site" evidence="13">
    <location>
        <position position="58"/>
    </location>
    <ligand>
        <name>Mg(2+)</name>
        <dbReference type="ChEBI" id="CHEBI:18420"/>
    </ligand>
</feature>
<accession>A0A0M0KNF0</accession>
<dbReference type="GO" id="GO:0005737">
    <property type="term" value="C:cytoplasm"/>
    <property type="evidence" value="ECO:0007669"/>
    <property type="project" value="UniProtKB-SubCell"/>
</dbReference>
<evidence type="ECO:0000256" key="7">
    <source>
        <dbReference type="ARBA" id="ARBA00022801"/>
    </source>
</evidence>
<dbReference type="GO" id="GO:0006310">
    <property type="term" value="P:DNA recombination"/>
    <property type="evidence" value="ECO:0007669"/>
    <property type="project" value="UniProtKB-UniRule"/>
</dbReference>
<feature type="binding site" evidence="13">
    <location>
        <position position="74"/>
    </location>
    <ligand>
        <name>Mg(2+)</name>
        <dbReference type="ChEBI" id="CHEBI:18420"/>
    </ligand>
</feature>
<dbReference type="InterPro" id="IPR011335">
    <property type="entry name" value="Restrct_endonuc-II-like"/>
</dbReference>
<organism evidence="14">
    <name type="scientific">Halalkalibacterium halodurans</name>
    <name type="common">Bacillus halodurans</name>
    <dbReference type="NCBI Taxonomy" id="86665"/>
    <lineage>
        <taxon>Bacteria</taxon>
        <taxon>Bacillati</taxon>
        <taxon>Bacillota</taxon>
        <taxon>Bacilli</taxon>
        <taxon>Bacillales</taxon>
        <taxon>Bacillaceae</taxon>
        <taxon>Halalkalibacterium (ex Joshi et al. 2022)</taxon>
    </lineage>
</organism>
<keyword evidence="5 13" id="KW-0255">Endonuclease</keyword>
<keyword evidence="9 13" id="KW-0233">DNA recombination</keyword>
<evidence type="ECO:0000256" key="2">
    <source>
        <dbReference type="ARBA" id="ARBA00022490"/>
    </source>
</evidence>
<dbReference type="PATRIC" id="fig|136160.3.peg.3351"/>
<keyword evidence="8 13" id="KW-0460">Magnesium</keyword>
<dbReference type="Gene3D" id="3.40.1350.10">
    <property type="match status" value="1"/>
</dbReference>
<dbReference type="EC" id="3.1.21.10" evidence="13"/>
<evidence type="ECO:0000256" key="8">
    <source>
        <dbReference type="ARBA" id="ARBA00022842"/>
    </source>
</evidence>
<keyword evidence="7 13" id="KW-0378">Hydrolase</keyword>
<reference evidence="14" key="1">
    <citation type="submission" date="2015-08" db="EMBL/GenBank/DDBJ databases">
        <title>Complete DNA Sequence of Pseudomonas syringae pv. actinidiae, the Causal Agent of Kiwifruit Canker Disease.</title>
        <authorList>
            <person name="Rikkerink E.H.A."/>
            <person name="Fineran P.C."/>
        </authorList>
    </citation>
    <scope>NUCLEOTIDE SEQUENCE</scope>
    <source>
        <strain evidence="14">DSM 13666</strain>
    </source>
</reference>
<dbReference type="AlphaFoldDB" id="A0A0M0KNF0"/>
<dbReference type="GO" id="GO:0000287">
    <property type="term" value="F:magnesium ion binding"/>
    <property type="evidence" value="ECO:0007669"/>
    <property type="project" value="UniProtKB-UniRule"/>
</dbReference>
<evidence type="ECO:0000256" key="3">
    <source>
        <dbReference type="ARBA" id="ARBA00022722"/>
    </source>
</evidence>
<name>A0A0M0KNF0_ALKHA</name>
<comment type="function">
    <text evidence="13">Endonuclease that resolves Holliday junction intermediates in genetic recombination. Cleaves mobile four-strand junctions by introducing symmetrical nicks in paired strands. Promotes annealing of linear ssDNA with homologous dsDNA. Required for DNA repair, homologous recombination and chromosome segregation.</text>
</comment>
<evidence type="ECO:0000256" key="9">
    <source>
        <dbReference type="ARBA" id="ARBA00023172"/>
    </source>
</evidence>
<protein>
    <recommendedName>
        <fullName evidence="12 13">Holliday junction resolvase RecU</fullName>
        <ecNumber evidence="13">3.1.21.10</ecNumber>
    </recommendedName>
    <alternativeName>
        <fullName evidence="13">Recombination protein U homolog</fullName>
    </alternativeName>
</protein>
<dbReference type="RefSeq" id="WP_053431761.1">
    <property type="nucleotide sequence ID" value="NZ_LILD02000002.1"/>
</dbReference>
<keyword evidence="2 13" id="KW-0963">Cytoplasm</keyword>
<evidence type="ECO:0000256" key="11">
    <source>
        <dbReference type="ARBA" id="ARBA00023447"/>
    </source>
</evidence>
<dbReference type="InterPro" id="IPR004612">
    <property type="entry name" value="Resolv_RecU"/>
</dbReference>
<dbReference type="Pfam" id="PF03838">
    <property type="entry name" value="RecU"/>
    <property type="match status" value="1"/>
</dbReference>
<evidence type="ECO:0000313" key="14">
    <source>
        <dbReference type="EMBL" id="KOO39913.1"/>
    </source>
</evidence>
<evidence type="ECO:0000256" key="6">
    <source>
        <dbReference type="ARBA" id="ARBA00022763"/>
    </source>
</evidence>
<evidence type="ECO:0000256" key="10">
    <source>
        <dbReference type="ARBA" id="ARBA00023204"/>
    </source>
</evidence>
<dbReference type="GO" id="GO:0008821">
    <property type="term" value="F:crossover junction DNA endonuclease activity"/>
    <property type="evidence" value="ECO:0007669"/>
    <property type="project" value="UniProtKB-EC"/>
</dbReference>
<keyword evidence="3 13" id="KW-0540">Nuclease</keyword>
<feature type="binding site" evidence="13">
    <location>
        <position position="60"/>
    </location>
    <ligand>
        <name>Mg(2+)</name>
        <dbReference type="ChEBI" id="CHEBI:18420"/>
    </ligand>
</feature>
<evidence type="ECO:0000256" key="5">
    <source>
        <dbReference type="ARBA" id="ARBA00022759"/>
    </source>
</evidence>
<keyword evidence="6 13" id="KW-0227">DNA damage</keyword>
<evidence type="ECO:0000256" key="12">
    <source>
        <dbReference type="ARBA" id="ARBA00029523"/>
    </source>
</evidence>
<feature type="binding site" evidence="13">
    <location>
        <position position="93"/>
    </location>
    <ligand>
        <name>Mg(2+)</name>
        <dbReference type="ChEBI" id="CHEBI:18420"/>
    </ligand>
</feature>
<gene>
    <name evidence="13" type="primary">recU</name>
    <name evidence="14" type="ORF">AMD02_14440</name>
</gene>
<dbReference type="HAMAP" id="MF_00130">
    <property type="entry name" value="RecU"/>
    <property type="match status" value="1"/>
</dbReference>